<protein>
    <submittedName>
        <fullName evidence="2">Uncharacterized protein</fullName>
    </submittedName>
</protein>
<accession>A0ABM8X9M6</accession>
<proteinExistence type="predicted"/>
<dbReference type="RefSeq" id="WP_224042619.1">
    <property type="nucleotide sequence ID" value="NZ_CAJZAH010000003.1"/>
</dbReference>
<keyword evidence="3" id="KW-1185">Reference proteome</keyword>
<dbReference type="EMBL" id="CAJZAH010000003">
    <property type="protein sequence ID" value="CAG9176699.1"/>
    <property type="molecule type" value="Genomic_DNA"/>
</dbReference>
<feature type="region of interest" description="Disordered" evidence="1">
    <location>
        <begin position="169"/>
        <end position="195"/>
    </location>
</feature>
<evidence type="ECO:0000313" key="3">
    <source>
        <dbReference type="Proteomes" id="UP000721236"/>
    </source>
</evidence>
<gene>
    <name evidence="2" type="ORF">LMG21510_03099</name>
</gene>
<evidence type="ECO:0000313" key="2">
    <source>
        <dbReference type="EMBL" id="CAG9176699.1"/>
    </source>
</evidence>
<name>A0ABM8X9M6_9BURK</name>
<comment type="caution">
    <text evidence="2">The sequence shown here is derived from an EMBL/GenBank/DDBJ whole genome shotgun (WGS) entry which is preliminary data.</text>
</comment>
<organism evidence="2 3">
    <name type="scientific">Cupriavidus respiraculi</name>
    <dbReference type="NCBI Taxonomy" id="195930"/>
    <lineage>
        <taxon>Bacteria</taxon>
        <taxon>Pseudomonadati</taxon>
        <taxon>Pseudomonadota</taxon>
        <taxon>Betaproteobacteria</taxon>
        <taxon>Burkholderiales</taxon>
        <taxon>Burkholderiaceae</taxon>
        <taxon>Cupriavidus</taxon>
    </lineage>
</organism>
<dbReference type="Proteomes" id="UP000721236">
    <property type="component" value="Unassembled WGS sequence"/>
</dbReference>
<reference evidence="2 3" key="1">
    <citation type="submission" date="2021-08" db="EMBL/GenBank/DDBJ databases">
        <authorList>
            <person name="Peeters C."/>
        </authorList>
    </citation>
    <scope>NUCLEOTIDE SEQUENCE [LARGE SCALE GENOMIC DNA]</scope>
    <source>
        <strain evidence="2 3">LMG 21510</strain>
    </source>
</reference>
<evidence type="ECO:0000256" key="1">
    <source>
        <dbReference type="SAM" id="MobiDB-lite"/>
    </source>
</evidence>
<sequence length="276" mass="29701">MTAISALLRFKNVAQFESNWCFGPVPFGPTISLQKGKPFQVKGHRFAIEVRGSRYHVRDLKADSFFDAIRKFFTFIGRAATRRQLQAIVGRVVAEPVCSIPIGPPLGYPCIDESGIPSMKRPWIGFPGDLSQLFASGTVAPLQREEVPPCADGTLTILRQVPAEPQLSPHSFPAHQYIGDTPSAPPYEGNDASLHSVNLAPSAPPYEAELASCPYVDLVPSAPPYEESEAPQPGAGRPPGGRLYPSLEEYGFKDGTEDGVPCAGNAGWLPGWGPSS</sequence>
<feature type="region of interest" description="Disordered" evidence="1">
    <location>
        <begin position="222"/>
        <end position="276"/>
    </location>
</feature>